<keyword evidence="8" id="KW-1185">Reference proteome</keyword>
<evidence type="ECO:0000256" key="1">
    <source>
        <dbReference type="ARBA" id="ARBA00004442"/>
    </source>
</evidence>
<dbReference type="SUPFAM" id="SSF48452">
    <property type="entry name" value="TPR-like"/>
    <property type="match status" value="1"/>
</dbReference>
<evidence type="ECO:0000259" key="6">
    <source>
        <dbReference type="Pfam" id="PF07980"/>
    </source>
</evidence>
<dbReference type="OrthoDB" id="9783641at2"/>
<dbReference type="Pfam" id="PF07980">
    <property type="entry name" value="SusD_RagB"/>
    <property type="match status" value="1"/>
</dbReference>
<sequence>MKLHKLLNITLAAAIALSGCRKLDVDVESRYTTGNFPTNNASYAAAIGAVYAQLANSKSGDATYFMNGTGFSYGVDYWMLQELSTDEAIIPARDGNYDDGGKYRFLHLHTWSGNLPFVISSWQWGFGGINIANNAMNLAKGLPEGAQRNTAVAELKAMRSLFYFFMMDSFGNIPILDAYPVPTLPETKPRKEVFAFIESSLKSALPDLPSKVDGSTYGRATKWMAYALLEKMYLNAEYYTGTPRYTDAVAMADSILTNAPYTLESDYTAIFKPDNGPQIKETIFAIPYDANLIPGMHFTRFGLHSFLKEKFDLPAAFGPSVALSTVADFYAFFNLPNDVRNNTWLAGGQYNKDGSKNIVRTSTKTLDASSQGPDQPIDWWVTITPEMKLKPGGEGKLDVGNDLLGQLKGARSIKFYPDKNINTSTRFQNNDMPVFRLADVLLMKAEAILRGAAPTAVKGELQTPDVLVSKIRTRAGAALAAGINLDEMLVERAREFAWEGWRRNDLIRFGKFEGKWGFKPKDNDVFRRIFPIPEIELALNPKLTRNPGY</sequence>
<evidence type="ECO:0000256" key="5">
    <source>
        <dbReference type="ARBA" id="ARBA00023237"/>
    </source>
</evidence>
<keyword evidence="5" id="KW-0998">Cell outer membrane</keyword>
<evidence type="ECO:0000313" key="7">
    <source>
        <dbReference type="EMBL" id="SKA45807.1"/>
    </source>
</evidence>
<dbReference type="Proteomes" id="UP000190367">
    <property type="component" value="Unassembled WGS sequence"/>
</dbReference>
<gene>
    <name evidence="7" type="ORF">SAMN04488128_107107</name>
</gene>
<feature type="domain" description="RagB/SusD" evidence="6">
    <location>
        <begin position="418"/>
        <end position="549"/>
    </location>
</feature>
<dbReference type="PROSITE" id="PS51257">
    <property type="entry name" value="PROKAR_LIPOPROTEIN"/>
    <property type="match status" value="1"/>
</dbReference>
<keyword evidence="3" id="KW-0732">Signal</keyword>
<dbReference type="InterPro" id="IPR011990">
    <property type="entry name" value="TPR-like_helical_dom_sf"/>
</dbReference>
<evidence type="ECO:0000256" key="2">
    <source>
        <dbReference type="ARBA" id="ARBA00006275"/>
    </source>
</evidence>
<comment type="similarity">
    <text evidence="2">Belongs to the SusD family.</text>
</comment>
<name>A0A1T4TZB7_9BACT</name>
<dbReference type="Gene3D" id="1.25.40.390">
    <property type="match status" value="1"/>
</dbReference>
<proteinExistence type="inferred from homology"/>
<dbReference type="STRING" id="634771.SAMN04488128_107107"/>
<keyword evidence="4" id="KW-0472">Membrane</keyword>
<protein>
    <submittedName>
        <fullName evidence="7">Starch-binding associating with outer membrane</fullName>
    </submittedName>
</protein>
<comment type="subcellular location">
    <subcellularLocation>
        <location evidence="1">Cell outer membrane</location>
    </subcellularLocation>
</comment>
<evidence type="ECO:0000256" key="3">
    <source>
        <dbReference type="ARBA" id="ARBA00022729"/>
    </source>
</evidence>
<organism evidence="7 8">
    <name type="scientific">Chitinophaga eiseniae</name>
    <dbReference type="NCBI Taxonomy" id="634771"/>
    <lineage>
        <taxon>Bacteria</taxon>
        <taxon>Pseudomonadati</taxon>
        <taxon>Bacteroidota</taxon>
        <taxon>Chitinophagia</taxon>
        <taxon>Chitinophagales</taxon>
        <taxon>Chitinophagaceae</taxon>
        <taxon>Chitinophaga</taxon>
    </lineage>
</organism>
<dbReference type="InterPro" id="IPR012944">
    <property type="entry name" value="SusD_RagB_dom"/>
</dbReference>
<dbReference type="EMBL" id="FUWZ01000007">
    <property type="protein sequence ID" value="SKA45807.1"/>
    <property type="molecule type" value="Genomic_DNA"/>
</dbReference>
<evidence type="ECO:0000313" key="8">
    <source>
        <dbReference type="Proteomes" id="UP000190367"/>
    </source>
</evidence>
<dbReference type="AlphaFoldDB" id="A0A1T4TZB7"/>
<accession>A0A1T4TZB7</accession>
<dbReference type="GO" id="GO:0009279">
    <property type="term" value="C:cell outer membrane"/>
    <property type="evidence" value="ECO:0007669"/>
    <property type="project" value="UniProtKB-SubCell"/>
</dbReference>
<reference evidence="8" key="1">
    <citation type="submission" date="2017-02" db="EMBL/GenBank/DDBJ databases">
        <authorList>
            <person name="Varghese N."/>
            <person name="Submissions S."/>
        </authorList>
    </citation>
    <scope>NUCLEOTIDE SEQUENCE [LARGE SCALE GENOMIC DNA]</scope>
    <source>
        <strain evidence="8">DSM 22224</strain>
    </source>
</reference>
<evidence type="ECO:0000256" key="4">
    <source>
        <dbReference type="ARBA" id="ARBA00023136"/>
    </source>
</evidence>